<dbReference type="AlphaFoldDB" id="A0A4V5MP78"/>
<reference evidence="1 2" key="1">
    <citation type="submission" date="2019-04" db="EMBL/GenBank/DDBJ databases">
        <title>Chitiniphilus eburnea sp. nov., a novel chitinolytic bacterium isolated from aquaculture sludge.</title>
        <authorList>
            <person name="Sheng M."/>
        </authorList>
    </citation>
    <scope>NUCLEOTIDE SEQUENCE [LARGE SCALE GENOMIC DNA]</scope>
    <source>
        <strain evidence="1 2">HX-2-15</strain>
    </source>
</reference>
<evidence type="ECO:0000313" key="2">
    <source>
        <dbReference type="Proteomes" id="UP000310016"/>
    </source>
</evidence>
<accession>A0A4V5MP78</accession>
<dbReference type="RefSeq" id="WP_136774578.1">
    <property type="nucleotide sequence ID" value="NZ_SUMF01000029.1"/>
</dbReference>
<proteinExistence type="predicted"/>
<sequence>MASSSASGTDLRASHVPSTIAGCEAAVIKSNDDMTVYGPKRDDGTISPFPHVTVRKDSVHMSDMVNTKGTLPPVGSTLSLKRHFAGPNAPGPKGTKVQVMDDAGTTQMVTSGGQAMSAPLSPRTSTNTKARFEVAWTKFEEAKK</sequence>
<comment type="caution">
    <text evidence="1">The sequence shown here is derived from an EMBL/GenBank/DDBJ whole genome shotgun (WGS) entry which is preliminary data.</text>
</comment>
<name>A0A4V5MP78_9NEIS</name>
<evidence type="ECO:0000313" key="1">
    <source>
        <dbReference type="EMBL" id="TJZ66818.1"/>
    </source>
</evidence>
<protein>
    <submittedName>
        <fullName evidence="1">Uncharacterized protein</fullName>
    </submittedName>
</protein>
<dbReference type="Proteomes" id="UP000310016">
    <property type="component" value="Unassembled WGS sequence"/>
</dbReference>
<keyword evidence="2" id="KW-1185">Reference proteome</keyword>
<gene>
    <name evidence="1" type="ORF">FAZ21_16670</name>
</gene>
<organism evidence="1 2">
    <name type="scientific">Chitiniphilus eburneus</name>
    <dbReference type="NCBI Taxonomy" id="2571148"/>
    <lineage>
        <taxon>Bacteria</taxon>
        <taxon>Pseudomonadati</taxon>
        <taxon>Pseudomonadota</taxon>
        <taxon>Betaproteobacteria</taxon>
        <taxon>Neisseriales</taxon>
        <taxon>Chitinibacteraceae</taxon>
        <taxon>Chitiniphilus</taxon>
    </lineage>
</organism>
<dbReference type="EMBL" id="SUMF01000029">
    <property type="protein sequence ID" value="TJZ66818.1"/>
    <property type="molecule type" value="Genomic_DNA"/>
</dbReference>